<evidence type="ECO:0000313" key="3">
    <source>
        <dbReference type="Proteomes" id="UP000740754"/>
    </source>
</evidence>
<protein>
    <submittedName>
        <fullName evidence="2">Terpene cyclase/mutase family protein</fullName>
    </submittedName>
</protein>
<dbReference type="SUPFAM" id="SSF48208">
    <property type="entry name" value="Six-hairpin glycosidases"/>
    <property type="match status" value="1"/>
</dbReference>
<sequence length="412" mass="45100">MTSRPQGPSLLTLLGLPRRYRLWRPTHLRLIAADLLRPAAQSPRERRAHLGAAIDWLCRAQDRRDGCADAGGVSAGWSFEDGWLPSYPETSGYIVETLLAAARVLDRPELTARAGRILDWELGLQLPDGAFPGHFGEPGSTPVIFNTGQIMHGLLAGHQQLGRDDCLAAAVRAAHWMVARQDPDGCWRRSVHNAIPHVYNTRAAWALLRTGLASGEPGLVDAALANLRWARSQATPSGWWRENAFRRGEAPFTHNIAYAMRGLLEGGVLADDPELVESAACAARALVRAQRADGWIAGAFAEDWRPAARYSCLTGVAQIVLNWQRLEQLGVVGAWREPIERSLGFLVRNQRLRGDGAPDDGALAGSLPIWGRYSRFEYPNWATKFLADALIMACSDEVVPPLPERAPVEAGA</sequence>
<proteinExistence type="predicted"/>
<comment type="caution">
    <text evidence="2">The sequence shown here is derived from an EMBL/GenBank/DDBJ whole genome shotgun (WGS) entry which is preliminary data.</text>
</comment>
<accession>A0ABX1I8M1</accession>
<dbReference type="Gene3D" id="1.50.10.20">
    <property type="match status" value="1"/>
</dbReference>
<keyword evidence="3" id="KW-1185">Reference proteome</keyword>
<dbReference type="EMBL" id="JAAXKX010000011">
    <property type="protein sequence ID" value="NKN33389.1"/>
    <property type="molecule type" value="Genomic_DNA"/>
</dbReference>
<dbReference type="InterPro" id="IPR008928">
    <property type="entry name" value="6-hairpin_glycosidase_sf"/>
</dbReference>
<dbReference type="CDD" id="cd00688">
    <property type="entry name" value="ISOPREN_C2_like"/>
    <property type="match status" value="1"/>
</dbReference>
<dbReference type="InterPro" id="IPR032696">
    <property type="entry name" value="SQ_cyclase_C"/>
</dbReference>
<reference evidence="2 3" key="1">
    <citation type="submission" date="2020-04" db="EMBL/GenBank/DDBJ databases">
        <title>Draft Whole-Genome sequence of Marichromatium bheemlicum DSM 18632, type strain.</title>
        <authorList>
            <person name="Kyndt J.A."/>
            <person name="Meyer T.E."/>
        </authorList>
    </citation>
    <scope>NUCLEOTIDE SEQUENCE [LARGE SCALE GENOMIC DNA]</scope>
    <source>
        <strain evidence="2 3">DSM 18632</strain>
    </source>
</reference>
<dbReference type="Proteomes" id="UP000740754">
    <property type="component" value="Unassembled WGS sequence"/>
</dbReference>
<evidence type="ECO:0000313" key="2">
    <source>
        <dbReference type="EMBL" id="NKN33389.1"/>
    </source>
</evidence>
<name>A0ABX1I8M1_9GAMM</name>
<evidence type="ECO:0000259" key="1">
    <source>
        <dbReference type="Pfam" id="PF13243"/>
    </source>
</evidence>
<dbReference type="RefSeq" id="WP_168668895.1">
    <property type="nucleotide sequence ID" value="NZ_JAAXKX010000011.1"/>
</dbReference>
<dbReference type="Pfam" id="PF13243">
    <property type="entry name" value="SQHop_cyclase_C"/>
    <property type="match status" value="1"/>
</dbReference>
<organism evidence="2 3">
    <name type="scientific">Marichromatium bheemlicum</name>
    <dbReference type="NCBI Taxonomy" id="365339"/>
    <lineage>
        <taxon>Bacteria</taxon>
        <taxon>Pseudomonadati</taxon>
        <taxon>Pseudomonadota</taxon>
        <taxon>Gammaproteobacteria</taxon>
        <taxon>Chromatiales</taxon>
        <taxon>Chromatiaceae</taxon>
        <taxon>Marichromatium</taxon>
    </lineage>
</organism>
<gene>
    <name evidence="2" type="ORF">HF203_09155</name>
</gene>
<feature type="domain" description="Squalene cyclase C-terminal" evidence="1">
    <location>
        <begin position="99"/>
        <end position="260"/>
    </location>
</feature>